<dbReference type="RefSeq" id="WP_147100494.1">
    <property type="nucleotide sequence ID" value="NZ_VOOS01000003.1"/>
</dbReference>
<organism evidence="1 2">
    <name type="scientific">Vicingus serpentipes</name>
    <dbReference type="NCBI Taxonomy" id="1926625"/>
    <lineage>
        <taxon>Bacteria</taxon>
        <taxon>Pseudomonadati</taxon>
        <taxon>Bacteroidota</taxon>
        <taxon>Flavobacteriia</taxon>
        <taxon>Flavobacteriales</taxon>
        <taxon>Vicingaceae</taxon>
        <taxon>Vicingus</taxon>
    </lineage>
</organism>
<proteinExistence type="predicted"/>
<evidence type="ECO:0000313" key="1">
    <source>
        <dbReference type="EMBL" id="TXB65452.1"/>
    </source>
</evidence>
<gene>
    <name evidence="1" type="ORF">FRY74_08495</name>
</gene>
<keyword evidence="2" id="KW-1185">Reference proteome</keyword>
<reference evidence="1 2" key="1">
    <citation type="submission" date="2019-08" db="EMBL/GenBank/DDBJ databases">
        <title>Genome of Vicingus serpentipes NCIMB 15042.</title>
        <authorList>
            <person name="Bowman J.P."/>
        </authorList>
    </citation>
    <scope>NUCLEOTIDE SEQUENCE [LARGE SCALE GENOMIC DNA]</scope>
    <source>
        <strain evidence="1 2">NCIMB 15042</strain>
    </source>
</reference>
<dbReference type="Proteomes" id="UP000321721">
    <property type="component" value="Unassembled WGS sequence"/>
</dbReference>
<dbReference type="OrthoDB" id="1467888at2"/>
<comment type="caution">
    <text evidence="1">The sequence shown here is derived from an EMBL/GenBank/DDBJ whole genome shotgun (WGS) entry which is preliminary data.</text>
</comment>
<dbReference type="AlphaFoldDB" id="A0A5C6RVS3"/>
<dbReference type="EMBL" id="VOOS01000003">
    <property type="protein sequence ID" value="TXB65452.1"/>
    <property type="molecule type" value="Genomic_DNA"/>
</dbReference>
<evidence type="ECO:0000313" key="2">
    <source>
        <dbReference type="Proteomes" id="UP000321721"/>
    </source>
</evidence>
<name>A0A5C6RVS3_9FLAO</name>
<protein>
    <submittedName>
        <fullName evidence="1">Uncharacterized protein</fullName>
    </submittedName>
</protein>
<accession>A0A5C6RVS3</accession>
<sequence length="80" mass="9658">MNSNNIFPIFRKYKNEKSFFKIISKTEFEEVKLLKDKAEIHHFTANILPDFNFISDMISDFEPYWEISSEKEFETIKSKI</sequence>